<comment type="caution">
    <text evidence="2">The sequence shown here is derived from an EMBL/GenBank/DDBJ whole genome shotgun (WGS) entry which is preliminary data.</text>
</comment>
<dbReference type="Proteomes" id="UP001302321">
    <property type="component" value="Unassembled WGS sequence"/>
</dbReference>
<protein>
    <recommendedName>
        <fullName evidence="4">C2H2-type domain-containing protein</fullName>
    </recommendedName>
</protein>
<accession>A0AAN6W7B0</accession>
<evidence type="ECO:0000256" key="1">
    <source>
        <dbReference type="SAM" id="MobiDB-lite"/>
    </source>
</evidence>
<proteinExistence type="predicted"/>
<keyword evidence="3" id="KW-1185">Reference proteome</keyword>
<evidence type="ECO:0000313" key="2">
    <source>
        <dbReference type="EMBL" id="KAK4176338.1"/>
    </source>
</evidence>
<evidence type="ECO:0000313" key="3">
    <source>
        <dbReference type="Proteomes" id="UP001302321"/>
    </source>
</evidence>
<reference evidence="2" key="1">
    <citation type="journal article" date="2023" name="Mol. Phylogenet. Evol.">
        <title>Genome-scale phylogeny and comparative genomics of the fungal order Sordariales.</title>
        <authorList>
            <person name="Hensen N."/>
            <person name="Bonometti L."/>
            <person name="Westerberg I."/>
            <person name="Brannstrom I.O."/>
            <person name="Guillou S."/>
            <person name="Cros-Aarteil S."/>
            <person name="Calhoun S."/>
            <person name="Haridas S."/>
            <person name="Kuo A."/>
            <person name="Mondo S."/>
            <person name="Pangilinan J."/>
            <person name="Riley R."/>
            <person name="LaButti K."/>
            <person name="Andreopoulos B."/>
            <person name="Lipzen A."/>
            <person name="Chen C."/>
            <person name="Yan M."/>
            <person name="Daum C."/>
            <person name="Ng V."/>
            <person name="Clum A."/>
            <person name="Steindorff A."/>
            <person name="Ohm R.A."/>
            <person name="Martin F."/>
            <person name="Silar P."/>
            <person name="Natvig D.O."/>
            <person name="Lalanne C."/>
            <person name="Gautier V."/>
            <person name="Ament-Velasquez S.L."/>
            <person name="Kruys A."/>
            <person name="Hutchinson M.I."/>
            <person name="Powell A.J."/>
            <person name="Barry K."/>
            <person name="Miller A.N."/>
            <person name="Grigoriev I.V."/>
            <person name="Debuchy R."/>
            <person name="Gladieux P."/>
            <person name="Hiltunen Thoren M."/>
            <person name="Johannesson H."/>
        </authorList>
    </citation>
    <scope>NUCLEOTIDE SEQUENCE</scope>
    <source>
        <strain evidence="2">CBS 892.96</strain>
    </source>
</reference>
<evidence type="ECO:0008006" key="4">
    <source>
        <dbReference type="Google" id="ProtNLM"/>
    </source>
</evidence>
<reference evidence="2" key="2">
    <citation type="submission" date="2023-05" db="EMBL/GenBank/DDBJ databases">
        <authorList>
            <consortium name="Lawrence Berkeley National Laboratory"/>
            <person name="Steindorff A."/>
            <person name="Hensen N."/>
            <person name="Bonometti L."/>
            <person name="Westerberg I."/>
            <person name="Brannstrom I.O."/>
            <person name="Guillou S."/>
            <person name="Cros-Aarteil S."/>
            <person name="Calhoun S."/>
            <person name="Haridas S."/>
            <person name="Kuo A."/>
            <person name="Mondo S."/>
            <person name="Pangilinan J."/>
            <person name="Riley R."/>
            <person name="Labutti K."/>
            <person name="Andreopoulos B."/>
            <person name="Lipzen A."/>
            <person name="Chen C."/>
            <person name="Yanf M."/>
            <person name="Daum C."/>
            <person name="Ng V."/>
            <person name="Clum A."/>
            <person name="Ohm R."/>
            <person name="Martin F."/>
            <person name="Silar P."/>
            <person name="Natvig D."/>
            <person name="Lalanne C."/>
            <person name="Gautier V."/>
            <person name="Ament-Velasquez S.L."/>
            <person name="Kruys A."/>
            <person name="Hutchinson M.I."/>
            <person name="Powell A.J."/>
            <person name="Barry K."/>
            <person name="Miller A.N."/>
            <person name="Grigoriev I.V."/>
            <person name="Debuchy R."/>
            <person name="Gladieux P."/>
            <person name="Thoren M.H."/>
            <person name="Johannesson H."/>
        </authorList>
    </citation>
    <scope>NUCLEOTIDE SEQUENCE</scope>
    <source>
        <strain evidence="2">CBS 892.96</strain>
    </source>
</reference>
<dbReference type="AlphaFoldDB" id="A0AAN6W7B0"/>
<name>A0AAN6W7B0_9PEZI</name>
<sequence length="148" mass="17044">MGSTSILRGFRVSVPTLDNFPEANSQDQTEGIPPFYKDHRDQDPISKLLFSKVLAVDPAADKNRFRVLITSVEGSDEEDNDRMGVYMVTTHEIRGLYCPQEMKKNPQHCDQCEAVFGNGMERMAWFERQQHRRKVHAVAEPLCHFPDY</sequence>
<gene>
    <name evidence="2" type="ORF">QBC36DRAFT_387515</name>
</gene>
<feature type="region of interest" description="Disordered" evidence="1">
    <location>
        <begin position="17"/>
        <end position="38"/>
    </location>
</feature>
<dbReference type="EMBL" id="MU866200">
    <property type="protein sequence ID" value="KAK4176338.1"/>
    <property type="molecule type" value="Genomic_DNA"/>
</dbReference>
<organism evidence="2 3">
    <name type="scientific">Triangularia setosa</name>
    <dbReference type="NCBI Taxonomy" id="2587417"/>
    <lineage>
        <taxon>Eukaryota</taxon>
        <taxon>Fungi</taxon>
        <taxon>Dikarya</taxon>
        <taxon>Ascomycota</taxon>
        <taxon>Pezizomycotina</taxon>
        <taxon>Sordariomycetes</taxon>
        <taxon>Sordariomycetidae</taxon>
        <taxon>Sordariales</taxon>
        <taxon>Podosporaceae</taxon>
        <taxon>Triangularia</taxon>
    </lineage>
</organism>